<evidence type="ECO:0000313" key="1">
    <source>
        <dbReference type="EMBL" id="GES07105.1"/>
    </source>
</evidence>
<name>A0A5M3WDF0_9ACTN</name>
<protein>
    <submittedName>
        <fullName evidence="1">Sporulation protein</fullName>
    </submittedName>
</protein>
<reference evidence="1 2" key="1">
    <citation type="submission" date="2019-10" db="EMBL/GenBank/DDBJ databases">
        <title>Whole genome shotgun sequence of Acrocarpospora macrocephala NBRC 16266.</title>
        <authorList>
            <person name="Ichikawa N."/>
            <person name="Kimura A."/>
            <person name="Kitahashi Y."/>
            <person name="Komaki H."/>
            <person name="Oguchi A."/>
        </authorList>
    </citation>
    <scope>NUCLEOTIDE SEQUENCE [LARGE SCALE GENOMIC DNA]</scope>
    <source>
        <strain evidence="1 2">NBRC 16266</strain>
    </source>
</reference>
<keyword evidence="2" id="KW-1185">Reference proteome</keyword>
<dbReference type="InterPro" id="IPR009776">
    <property type="entry name" value="Spore_0_M"/>
</dbReference>
<gene>
    <name evidence="1" type="ORF">Amac_007000</name>
</gene>
<comment type="caution">
    <text evidence="1">The sequence shown here is derived from an EMBL/GenBank/DDBJ whole genome shotgun (WGS) entry which is preliminary data.</text>
</comment>
<proteinExistence type="predicted"/>
<accession>A0A5M3WDF0</accession>
<dbReference type="AlphaFoldDB" id="A0A5M3WDF0"/>
<sequence length="319" mass="34260">MVFKRMLGAFGVGAPSVDTVLAVSRIQPGGSLAGQVRLKGGDFDAEIEHITLGLVARVEIEHGDGEGSGLGEFFRFQASGPFILRKGEERAIDFQTPIPFETPISEIGGQQLHGMQLGVRTELAIAKAVDKGDLDSIAVEPLPSQSAVLHALIQLGFQFKSADLEAGQVFGTRQELPFYQEIEFYPPAQHASHVNEIELTFVASATGLEVILEADTRSGHSGDAVGRFHLSHDEALRTDWAGEIDRWLIGLAQYGAGGHHIPHHDGYGDHHHEHHHEHRSGPGWGAVAAAGAAGVVGGLVAGEIIEEIFEDEEEESDED</sequence>
<dbReference type="Pfam" id="PF07070">
    <property type="entry name" value="Spo0M"/>
    <property type="match status" value="1"/>
</dbReference>
<dbReference type="PANTHER" id="PTHR40053">
    <property type="entry name" value="SPORULATION-CONTROL PROTEIN SPO0M"/>
    <property type="match status" value="1"/>
</dbReference>
<dbReference type="PANTHER" id="PTHR40053:SF1">
    <property type="entry name" value="SPORULATION-CONTROL PROTEIN SPO0M"/>
    <property type="match status" value="1"/>
</dbReference>
<dbReference type="EMBL" id="BLAE01000005">
    <property type="protein sequence ID" value="GES07105.1"/>
    <property type="molecule type" value="Genomic_DNA"/>
</dbReference>
<dbReference type="RefSeq" id="WP_174900138.1">
    <property type="nucleotide sequence ID" value="NZ_BAAAHL010000077.1"/>
</dbReference>
<organism evidence="1 2">
    <name type="scientific">Acrocarpospora macrocephala</name>
    <dbReference type="NCBI Taxonomy" id="150177"/>
    <lineage>
        <taxon>Bacteria</taxon>
        <taxon>Bacillati</taxon>
        <taxon>Actinomycetota</taxon>
        <taxon>Actinomycetes</taxon>
        <taxon>Streptosporangiales</taxon>
        <taxon>Streptosporangiaceae</taxon>
        <taxon>Acrocarpospora</taxon>
    </lineage>
</organism>
<dbReference type="Proteomes" id="UP000331127">
    <property type="component" value="Unassembled WGS sequence"/>
</dbReference>
<evidence type="ECO:0000313" key="2">
    <source>
        <dbReference type="Proteomes" id="UP000331127"/>
    </source>
</evidence>